<dbReference type="CDD" id="cd00054">
    <property type="entry name" value="EGF_CA"/>
    <property type="match status" value="3"/>
</dbReference>
<organism evidence="9 10">
    <name type="scientific">Fraxinus pennsylvanica</name>
    <dbReference type="NCBI Taxonomy" id="56036"/>
    <lineage>
        <taxon>Eukaryota</taxon>
        <taxon>Viridiplantae</taxon>
        <taxon>Streptophyta</taxon>
        <taxon>Embryophyta</taxon>
        <taxon>Tracheophyta</taxon>
        <taxon>Spermatophyta</taxon>
        <taxon>Magnoliopsida</taxon>
        <taxon>eudicotyledons</taxon>
        <taxon>Gunneridae</taxon>
        <taxon>Pentapetalae</taxon>
        <taxon>asterids</taxon>
        <taxon>lamiids</taxon>
        <taxon>Lamiales</taxon>
        <taxon>Oleaceae</taxon>
        <taxon>Oleeae</taxon>
        <taxon>Fraxinus</taxon>
    </lineage>
</organism>
<dbReference type="SMART" id="SM00179">
    <property type="entry name" value="EGF_CA"/>
    <property type="match status" value="4"/>
</dbReference>
<name>A0AAD1Z5Z4_9LAMI</name>
<dbReference type="SUPFAM" id="SSF57184">
    <property type="entry name" value="Growth factor receptor domain"/>
    <property type="match status" value="1"/>
</dbReference>
<sequence length="792" mass="87965">MRIENVVAYKCYNESGDIVDENTFPINITGLPFSFSESNKFTVIGCDDYAFMIDEMYLSGCISQCNSTEAVLDGYCSGINGCCQISMPKSLKNYVSIMYSDNNHTGIVSFNPCSYAFLGEQEMFTFRSVEDFRDTNFSERIRKAVPIVLEWALSNRTCHEAQVSSDYACRNNSLCVDTNNGLGGYRCSCIKGFRGNPYLSPGCEDIDECADPNSNNCEKICINTPGGFYCSCPHGYYGDGFKDKRGCIANNSKFPVIKYSLGIGFGFLTLVIAVTWLYFSLKKRKLIRMREKFFKQNGGDTITKPNCPRRCGNLTVPYPFGIGSDCAIGEWYEVNCSTAFNPPRAFIAETNIEIYDISDNQIRIANLVANKCYNEFGDFVDERAVLADITGTPFSFSESNKFTVIGCDDYAFMFGENFTSGCISLCNSTETVLDGYCSGIGCCQTSVPKNFKYYRTRVKSFNNHTGIASFNPCGYAFLGEQESFTFRGVEDFLDTNFTKRIRKTVPIVLDWAISNRTCHEAQFSSDYACRNNSFCVDTNNGLEGYRCSCNEGFRGNPYLHPGCEDIDECADPNSNNCEKICINTPGGFNCSCPHGYYGDGFKDGRGCIANNSKFPVIKYSLGIGFGFLTLVIAITSTHFFDGDLQFALDGLLRFEISPRQLLLRFAIDEVAIVCDGDLQSSPLPGDLLSSPSYHRHLLSSPRSGAAPIPHPIPKSTLIQRRETVAAQLLAPFLHLGEEEDAENLKSKLHQTIPFPSPPPTILQWQTKIMRAKTQIPPYMKALSGSMGGVMEV</sequence>
<keyword evidence="3" id="KW-0732">Signal</keyword>
<feature type="transmembrane region" description="Helical" evidence="7">
    <location>
        <begin position="619"/>
        <end position="640"/>
    </location>
</feature>
<dbReference type="Pfam" id="PF13947">
    <property type="entry name" value="GUB_WAK_bind"/>
    <property type="match status" value="1"/>
</dbReference>
<keyword evidence="4" id="KW-0677">Repeat</keyword>
<feature type="transmembrane region" description="Helical" evidence="7">
    <location>
        <begin position="259"/>
        <end position="281"/>
    </location>
</feature>
<keyword evidence="7" id="KW-1133">Transmembrane helix</keyword>
<evidence type="ECO:0000313" key="10">
    <source>
        <dbReference type="Proteomes" id="UP000834106"/>
    </source>
</evidence>
<evidence type="ECO:0000256" key="1">
    <source>
        <dbReference type="ARBA" id="ARBA00004167"/>
    </source>
</evidence>
<dbReference type="InterPro" id="IPR018097">
    <property type="entry name" value="EGF_Ca-bd_CS"/>
</dbReference>
<dbReference type="SUPFAM" id="SSF57196">
    <property type="entry name" value="EGF/Laminin"/>
    <property type="match status" value="2"/>
</dbReference>
<dbReference type="PROSITE" id="PS50026">
    <property type="entry name" value="EGF_3"/>
    <property type="match status" value="4"/>
</dbReference>
<proteinExistence type="predicted"/>
<dbReference type="Pfam" id="PF07645">
    <property type="entry name" value="EGF_CA"/>
    <property type="match status" value="2"/>
</dbReference>
<dbReference type="GO" id="GO:0016020">
    <property type="term" value="C:membrane"/>
    <property type="evidence" value="ECO:0007669"/>
    <property type="project" value="UniProtKB-SubCell"/>
</dbReference>
<evidence type="ECO:0000256" key="4">
    <source>
        <dbReference type="ARBA" id="ARBA00022737"/>
    </source>
</evidence>
<evidence type="ECO:0000256" key="2">
    <source>
        <dbReference type="ARBA" id="ARBA00022536"/>
    </source>
</evidence>
<comment type="caution">
    <text evidence="6">Lacks conserved residue(s) required for the propagation of feature annotation.</text>
</comment>
<gene>
    <name evidence="9" type="ORF">FPE_LOCUS9310</name>
</gene>
<dbReference type="InterPro" id="IPR009030">
    <property type="entry name" value="Growth_fac_rcpt_cys_sf"/>
</dbReference>
<accession>A0AAD1Z5Z4</accession>
<keyword evidence="5" id="KW-1015">Disulfide bond</keyword>
<evidence type="ECO:0000256" key="6">
    <source>
        <dbReference type="PROSITE-ProRule" id="PRU00076"/>
    </source>
</evidence>
<evidence type="ECO:0000256" key="7">
    <source>
        <dbReference type="SAM" id="Phobius"/>
    </source>
</evidence>
<dbReference type="InterPro" id="IPR000742">
    <property type="entry name" value="EGF"/>
</dbReference>
<feature type="domain" description="EGF-like" evidence="8">
    <location>
        <begin position="520"/>
        <end position="564"/>
    </location>
</feature>
<dbReference type="PROSITE" id="PS01187">
    <property type="entry name" value="EGF_CA"/>
    <property type="match status" value="2"/>
</dbReference>
<feature type="domain" description="EGF-like" evidence="8">
    <location>
        <begin position="205"/>
        <end position="242"/>
    </location>
</feature>
<dbReference type="InterPro" id="IPR000152">
    <property type="entry name" value="EGF-type_Asp/Asn_hydroxyl_site"/>
</dbReference>
<comment type="subcellular location">
    <subcellularLocation>
        <location evidence="1">Membrane</location>
        <topology evidence="1">Single-pass membrane protein</topology>
    </subcellularLocation>
</comment>
<dbReference type="EMBL" id="OU503040">
    <property type="protein sequence ID" value="CAI9761880.1"/>
    <property type="molecule type" value="Genomic_DNA"/>
</dbReference>
<feature type="domain" description="EGF-like" evidence="8">
    <location>
        <begin position="159"/>
        <end position="204"/>
    </location>
</feature>
<dbReference type="Gene3D" id="2.10.25.10">
    <property type="entry name" value="Laminin"/>
    <property type="match status" value="4"/>
</dbReference>
<keyword evidence="7" id="KW-0812">Transmembrane</keyword>
<dbReference type="GO" id="GO:0005509">
    <property type="term" value="F:calcium ion binding"/>
    <property type="evidence" value="ECO:0007669"/>
    <property type="project" value="InterPro"/>
</dbReference>
<keyword evidence="2 6" id="KW-0245">EGF-like domain</keyword>
<keyword evidence="7" id="KW-0472">Membrane</keyword>
<dbReference type="InterPro" id="IPR049883">
    <property type="entry name" value="NOTCH1_EGF-like"/>
</dbReference>
<keyword evidence="10" id="KW-1185">Reference proteome</keyword>
<feature type="domain" description="EGF-like" evidence="8">
    <location>
        <begin position="565"/>
        <end position="602"/>
    </location>
</feature>
<dbReference type="SMART" id="SM00181">
    <property type="entry name" value="EGF"/>
    <property type="match status" value="4"/>
</dbReference>
<dbReference type="Proteomes" id="UP000834106">
    <property type="component" value="Chromosome 5"/>
</dbReference>
<evidence type="ECO:0000313" key="9">
    <source>
        <dbReference type="EMBL" id="CAI9761880.1"/>
    </source>
</evidence>
<dbReference type="PROSITE" id="PS00010">
    <property type="entry name" value="ASX_HYDROXYL"/>
    <property type="match status" value="2"/>
</dbReference>
<dbReference type="GO" id="GO:0030247">
    <property type="term" value="F:polysaccharide binding"/>
    <property type="evidence" value="ECO:0007669"/>
    <property type="project" value="InterPro"/>
</dbReference>
<evidence type="ECO:0000256" key="5">
    <source>
        <dbReference type="ARBA" id="ARBA00023157"/>
    </source>
</evidence>
<dbReference type="FunFam" id="2.10.25.10:FF:000038">
    <property type="entry name" value="Fibrillin 2"/>
    <property type="match status" value="2"/>
</dbReference>
<dbReference type="InterPro" id="IPR001881">
    <property type="entry name" value="EGF-like_Ca-bd_dom"/>
</dbReference>
<evidence type="ECO:0000259" key="8">
    <source>
        <dbReference type="PROSITE" id="PS50026"/>
    </source>
</evidence>
<evidence type="ECO:0000256" key="3">
    <source>
        <dbReference type="ARBA" id="ARBA00022729"/>
    </source>
</evidence>
<reference evidence="9" key="1">
    <citation type="submission" date="2023-05" db="EMBL/GenBank/DDBJ databases">
        <authorList>
            <person name="Huff M."/>
        </authorList>
    </citation>
    <scope>NUCLEOTIDE SEQUENCE</scope>
</reference>
<protein>
    <recommendedName>
        <fullName evidence="8">EGF-like domain-containing protein</fullName>
    </recommendedName>
</protein>
<dbReference type="PANTHER" id="PTHR33491">
    <property type="entry name" value="OSJNBA0016N04.9 PROTEIN"/>
    <property type="match status" value="1"/>
</dbReference>
<dbReference type="InterPro" id="IPR025287">
    <property type="entry name" value="WAK_GUB"/>
</dbReference>
<dbReference type="AlphaFoldDB" id="A0AAD1Z5Z4"/>